<dbReference type="Proteomes" id="UP000295511">
    <property type="component" value="Unassembled WGS sequence"/>
</dbReference>
<feature type="domain" description="UspA" evidence="2">
    <location>
        <begin position="9"/>
        <end position="139"/>
    </location>
</feature>
<dbReference type="InterPro" id="IPR006016">
    <property type="entry name" value="UspA"/>
</dbReference>
<name>A0A4R5L1S7_9MICC</name>
<dbReference type="SUPFAM" id="SSF52402">
    <property type="entry name" value="Adenine nucleotide alpha hydrolases-like"/>
    <property type="match status" value="1"/>
</dbReference>
<dbReference type="PANTHER" id="PTHR31964">
    <property type="entry name" value="ADENINE NUCLEOTIDE ALPHA HYDROLASES-LIKE SUPERFAMILY PROTEIN"/>
    <property type="match status" value="1"/>
</dbReference>
<accession>A0A4R5L1S7</accession>
<dbReference type="PRINTS" id="PR01438">
    <property type="entry name" value="UNVRSLSTRESS"/>
</dbReference>
<proteinExistence type="inferred from homology"/>
<dbReference type="RefSeq" id="WP_133202601.1">
    <property type="nucleotide sequence ID" value="NZ_SMRU01000002.1"/>
</dbReference>
<dbReference type="Gene3D" id="3.40.50.620">
    <property type="entry name" value="HUPs"/>
    <property type="match status" value="1"/>
</dbReference>
<dbReference type="AlphaFoldDB" id="A0A4R5L1S7"/>
<gene>
    <name evidence="3" type="ORF">E1809_02200</name>
</gene>
<dbReference type="PANTHER" id="PTHR31964:SF113">
    <property type="entry name" value="USPA DOMAIN-CONTAINING PROTEIN"/>
    <property type="match status" value="1"/>
</dbReference>
<dbReference type="OrthoDB" id="6174426at2"/>
<organism evidence="3 4">
    <name type="scientific">Arthrobacter terricola</name>
    <dbReference type="NCBI Taxonomy" id="2547396"/>
    <lineage>
        <taxon>Bacteria</taxon>
        <taxon>Bacillati</taxon>
        <taxon>Actinomycetota</taxon>
        <taxon>Actinomycetes</taxon>
        <taxon>Micrococcales</taxon>
        <taxon>Micrococcaceae</taxon>
        <taxon>Arthrobacter</taxon>
    </lineage>
</organism>
<evidence type="ECO:0000259" key="2">
    <source>
        <dbReference type="Pfam" id="PF00582"/>
    </source>
</evidence>
<comment type="similarity">
    <text evidence="1">Belongs to the universal stress protein A family.</text>
</comment>
<dbReference type="EMBL" id="SMRU01000002">
    <property type="protein sequence ID" value="TDG01341.1"/>
    <property type="molecule type" value="Genomic_DNA"/>
</dbReference>
<dbReference type="InterPro" id="IPR006015">
    <property type="entry name" value="Universal_stress_UspA"/>
</dbReference>
<evidence type="ECO:0000313" key="3">
    <source>
        <dbReference type="EMBL" id="TDG01341.1"/>
    </source>
</evidence>
<dbReference type="CDD" id="cd23659">
    <property type="entry name" value="USP_At3g01520-like"/>
    <property type="match status" value="1"/>
</dbReference>
<dbReference type="Pfam" id="PF00582">
    <property type="entry name" value="Usp"/>
    <property type="match status" value="1"/>
</dbReference>
<keyword evidence="4" id="KW-1185">Reference proteome</keyword>
<sequence length="140" mass="14799">MDASGTYLIVVGVDGSQQSLSALRWAVDEARLRRGKVRVITAWHYPSVPSTVEDSGTNDSFHSAERVQADALKTVNAEGVDLAGLLVRDLPSMALLDAAKDADLLIVGSRGHGGFSGLLLGSVSSQVAHHAPCPVLIFRH</sequence>
<evidence type="ECO:0000256" key="1">
    <source>
        <dbReference type="ARBA" id="ARBA00008791"/>
    </source>
</evidence>
<evidence type="ECO:0000313" key="4">
    <source>
        <dbReference type="Proteomes" id="UP000295511"/>
    </source>
</evidence>
<dbReference type="InterPro" id="IPR014729">
    <property type="entry name" value="Rossmann-like_a/b/a_fold"/>
</dbReference>
<reference evidence="3 4" key="1">
    <citation type="submission" date="2019-03" db="EMBL/GenBank/DDBJ databases">
        <title>Whole genome sequence of Arthrobacter sp JH1-1.</title>
        <authorList>
            <person name="Trinh H.N."/>
        </authorList>
    </citation>
    <scope>NUCLEOTIDE SEQUENCE [LARGE SCALE GENOMIC DNA]</scope>
    <source>
        <strain evidence="3 4">JH1-1</strain>
    </source>
</reference>
<protein>
    <submittedName>
        <fullName evidence="3">Universal stress protein</fullName>
    </submittedName>
</protein>
<comment type="caution">
    <text evidence="3">The sequence shown here is derived from an EMBL/GenBank/DDBJ whole genome shotgun (WGS) entry which is preliminary data.</text>
</comment>